<keyword evidence="2" id="KW-0812">Transmembrane</keyword>
<comment type="caution">
    <text evidence="4">The sequence shown here is derived from an EMBL/GenBank/DDBJ whole genome shotgun (WGS) entry which is preliminary data.</text>
</comment>
<keyword evidence="2" id="KW-1133">Transmembrane helix</keyword>
<evidence type="ECO:0000259" key="3">
    <source>
        <dbReference type="Pfam" id="PF02397"/>
    </source>
</evidence>
<feature type="transmembrane region" description="Helical" evidence="2">
    <location>
        <begin position="370"/>
        <end position="392"/>
    </location>
</feature>
<dbReference type="Pfam" id="PF02397">
    <property type="entry name" value="Bac_transf"/>
    <property type="match status" value="1"/>
</dbReference>
<keyword evidence="4" id="KW-0808">Transferase</keyword>
<feature type="transmembrane region" description="Helical" evidence="2">
    <location>
        <begin position="404"/>
        <end position="425"/>
    </location>
</feature>
<keyword evidence="5" id="KW-1185">Reference proteome</keyword>
<proteinExistence type="inferred from homology"/>
<organism evidence="4 5">
    <name type="scientific">Nonomuraea diastatica</name>
    <dbReference type="NCBI Taxonomy" id="1848329"/>
    <lineage>
        <taxon>Bacteria</taxon>
        <taxon>Bacillati</taxon>
        <taxon>Actinomycetota</taxon>
        <taxon>Actinomycetes</taxon>
        <taxon>Streptosporangiales</taxon>
        <taxon>Streptosporangiaceae</taxon>
        <taxon>Nonomuraea</taxon>
    </lineage>
</organism>
<dbReference type="GO" id="GO:0016780">
    <property type="term" value="F:phosphotransferase activity, for other substituted phosphate groups"/>
    <property type="evidence" value="ECO:0007669"/>
    <property type="project" value="TreeGrafter"/>
</dbReference>
<reference evidence="4 5" key="1">
    <citation type="submission" date="2019-03" db="EMBL/GenBank/DDBJ databases">
        <title>Draft genome sequences of novel Actinobacteria.</title>
        <authorList>
            <person name="Sahin N."/>
            <person name="Ay H."/>
            <person name="Saygin H."/>
        </authorList>
    </citation>
    <scope>NUCLEOTIDE SEQUENCE [LARGE SCALE GENOMIC DNA]</scope>
    <source>
        <strain evidence="4 5">KC712</strain>
    </source>
</reference>
<evidence type="ECO:0000256" key="2">
    <source>
        <dbReference type="SAM" id="Phobius"/>
    </source>
</evidence>
<sequence>MLESGFSAKLWTGAGGGVQDAAHALRVGVDEFCDAMSERPFGSDELGRALYEGDRTRKAPGFVGLRDALLDNLVGTVNLLQGMGAGMVSTGAVYHSANSANMDVLEGRRSLRPSPSAALADIEAYRPVIDGGRLPSTIEPPSFVQQAAWFFEAVGFGCAYPDGDIGKVNQLREAALSIGRVIDRVSEEVDQHGGRVIASGLGPSTDEFRKAVKMVSGEKGLLEELKRQSDELADYCQTGMDAIAKAQWHFWAAAAFVVTLVYVATVINPYLNAWLATIIRLEGLALQITLRIIREAVLGMAFAGGLNVIDQLFATGDIDLSELLQMAWHGAVAGGLMGGAHGALPSLLRKGGPLLTGLAAAMEKPGWERVFSRLLVGGAVGTGAMATAGFASGHGWDWKHAAQAGFGMALLGTSAELAGMTFLAGRRRESPELALRLPWEPFPTKGLPWLRSPEKRWMEFKWSMAFMPLAAPVASFTALLKFAEDGKSPFMKQPRLGKNGELFEMWKFRSMKSADGMDSSLGSSDTRVTRFGKLMRAAGWDELPQLPQVARGQMSFIGPRSLVQATHDEMARDLSPQVNHTWSTGKKAVTPGMWSHFGYYKEYFGYEAASPQFNGLRGKLDNWYFHHASETIDREHFRKEFGKMMRAWGSAVTGGGKS</sequence>
<dbReference type="Proteomes" id="UP000294543">
    <property type="component" value="Unassembled WGS sequence"/>
</dbReference>
<dbReference type="AlphaFoldDB" id="A0A4R4VY73"/>
<dbReference type="OrthoDB" id="3542694at2"/>
<protein>
    <submittedName>
        <fullName evidence="4">Sugar transferase</fullName>
    </submittedName>
</protein>
<dbReference type="PANTHER" id="PTHR30576:SF0">
    <property type="entry name" value="UNDECAPRENYL-PHOSPHATE N-ACETYLGALACTOSAMINYL 1-PHOSPHATE TRANSFERASE-RELATED"/>
    <property type="match status" value="1"/>
</dbReference>
<dbReference type="InterPro" id="IPR003362">
    <property type="entry name" value="Bact_transf"/>
</dbReference>
<feature type="transmembrane region" description="Helical" evidence="2">
    <location>
        <begin position="248"/>
        <end position="271"/>
    </location>
</feature>
<evidence type="ECO:0000313" key="5">
    <source>
        <dbReference type="Proteomes" id="UP000294543"/>
    </source>
</evidence>
<keyword evidence="2" id="KW-0472">Membrane</keyword>
<evidence type="ECO:0000256" key="1">
    <source>
        <dbReference type="ARBA" id="ARBA00006464"/>
    </source>
</evidence>
<evidence type="ECO:0000313" key="4">
    <source>
        <dbReference type="EMBL" id="TDD08403.1"/>
    </source>
</evidence>
<dbReference type="EMBL" id="SMKP01000252">
    <property type="protein sequence ID" value="TDD08403.1"/>
    <property type="molecule type" value="Genomic_DNA"/>
</dbReference>
<dbReference type="RefSeq" id="WP_132518673.1">
    <property type="nucleotide sequence ID" value="NZ_SMKP01000252.1"/>
</dbReference>
<name>A0A4R4VY73_9ACTN</name>
<accession>A0A4R4VY73</accession>
<dbReference type="PANTHER" id="PTHR30576">
    <property type="entry name" value="COLANIC BIOSYNTHESIS UDP-GLUCOSE LIPID CARRIER TRANSFERASE"/>
    <property type="match status" value="1"/>
</dbReference>
<gene>
    <name evidence="4" type="ORF">E1294_47540</name>
</gene>
<comment type="similarity">
    <text evidence="1">Belongs to the bacterial sugar transferase family.</text>
</comment>
<feature type="domain" description="Bacterial sugar transferase" evidence="3">
    <location>
        <begin position="455"/>
        <end position="640"/>
    </location>
</feature>